<proteinExistence type="predicted"/>
<reference evidence="2" key="1">
    <citation type="submission" date="2020-05" db="EMBL/GenBank/DDBJ databases">
        <authorList>
            <person name="Chiriac C."/>
            <person name="Salcher M."/>
            <person name="Ghai R."/>
            <person name="Kavagutti S V."/>
        </authorList>
    </citation>
    <scope>NUCLEOTIDE SEQUENCE</scope>
</reference>
<sequence>MTNLTTIFPNGFAAATESQDLINPEEGFRKHCEASGLLIKEIIADGEIHRVAHVSSKKGALDGWYILHTSGKVPVGIAGCWKEPVFESKWIADTGRAMSFTERFEHDKWLAEVKAKKEADRLASQAVAAERAEDEVGTYADASDDHPYLVRKHVGAHGIKIDRAGRLVVPVIDQSGEILSYQTIDADGNKRFLKGGKIEGGFYELRGNRKIVFVGEGFATCASIHEATGYTVMVAFDCGNLAKVAKSAKEMFPGSKIIIGADNDQFTEGNPGVTKGRAAAALVFGEIVYPQFGDSDMVDNKPTDFNDLHCLQGLDAVKEQIERVAGPVKDKLAFEFSRIDSLELAQINWIVDDYIESDSLAQVFGDPGGGKSFVSIDIACCVATGRPWHGHEVKQGSVFYIAGEGHNGLARRFKAWQLGNGQTLDAAPLYKSHRAAQLYDATEAAVVAEAIKELSAQAGTIPSMIIIDTLARNHGGDENSTQDMNAFIQHLDTYLRQPWKCCVLVVHHSGVADKDRSRGSTALKGALDAEYRCQLDAGTKTIAFESKKMKDAEMPAPKNFQITQVDLPIQDKHGLPVKGAYLTAVDITGLMGNIQKRVILSGNQRIALNCLVAIEAKRAADGVEGFAAMVDYDEWRESAKGHGLNPRRFKESMEALIKKSMVLENSEMYRTVPKCTEIGTERTGV</sequence>
<gene>
    <name evidence="2" type="ORF">UFOVP173_7</name>
</gene>
<name>A0A6J7WBM9_9CAUD</name>
<evidence type="ECO:0000313" key="2">
    <source>
        <dbReference type="EMBL" id="CAB5194572.1"/>
    </source>
</evidence>
<evidence type="ECO:0000259" key="1">
    <source>
        <dbReference type="Pfam" id="PF13362"/>
    </source>
</evidence>
<dbReference type="EMBL" id="LR798217">
    <property type="protein sequence ID" value="CAB5194572.1"/>
    <property type="molecule type" value="Genomic_DNA"/>
</dbReference>
<protein>
    <submittedName>
        <fullName evidence="2">Archaeal primase DnaG/twinkle, TOPRIM domain</fullName>
    </submittedName>
</protein>
<feature type="domain" description="Toprim" evidence="1">
    <location>
        <begin position="212"/>
        <end position="313"/>
    </location>
</feature>
<dbReference type="Gene3D" id="3.40.50.300">
    <property type="entry name" value="P-loop containing nucleotide triphosphate hydrolases"/>
    <property type="match status" value="1"/>
</dbReference>
<dbReference type="Pfam" id="PF13481">
    <property type="entry name" value="AAA_25"/>
    <property type="match status" value="1"/>
</dbReference>
<dbReference type="Pfam" id="PF13362">
    <property type="entry name" value="Toprim_3"/>
    <property type="match status" value="1"/>
</dbReference>
<organism evidence="2">
    <name type="scientific">uncultured Caudovirales phage</name>
    <dbReference type="NCBI Taxonomy" id="2100421"/>
    <lineage>
        <taxon>Viruses</taxon>
        <taxon>Duplodnaviria</taxon>
        <taxon>Heunggongvirae</taxon>
        <taxon>Uroviricota</taxon>
        <taxon>Caudoviricetes</taxon>
        <taxon>Peduoviridae</taxon>
        <taxon>Maltschvirus</taxon>
        <taxon>Maltschvirus maltsch</taxon>
    </lineage>
</organism>
<dbReference type="InterPro" id="IPR027417">
    <property type="entry name" value="P-loop_NTPase"/>
</dbReference>
<dbReference type="InterPro" id="IPR006171">
    <property type="entry name" value="TOPRIM_dom"/>
</dbReference>
<dbReference type="SUPFAM" id="SSF52540">
    <property type="entry name" value="P-loop containing nucleoside triphosphate hydrolases"/>
    <property type="match status" value="1"/>
</dbReference>
<accession>A0A6J7WBM9</accession>